<accession>A0A366DG63</accession>
<protein>
    <submittedName>
        <fullName evidence="1">Uncharacterized protein</fullName>
    </submittedName>
</protein>
<proteinExistence type="predicted"/>
<organism evidence="1 2">
    <name type="scientific">Nocardia puris</name>
    <dbReference type="NCBI Taxonomy" id="208602"/>
    <lineage>
        <taxon>Bacteria</taxon>
        <taxon>Bacillati</taxon>
        <taxon>Actinomycetota</taxon>
        <taxon>Actinomycetes</taxon>
        <taxon>Mycobacteriales</taxon>
        <taxon>Nocardiaceae</taxon>
        <taxon>Nocardia</taxon>
    </lineage>
</organism>
<evidence type="ECO:0000313" key="1">
    <source>
        <dbReference type="EMBL" id="RBO88499.1"/>
    </source>
</evidence>
<evidence type="ECO:0000313" key="2">
    <source>
        <dbReference type="Proteomes" id="UP000252586"/>
    </source>
</evidence>
<keyword evidence="2" id="KW-1185">Reference proteome</keyword>
<comment type="caution">
    <text evidence="1">The sequence shown here is derived from an EMBL/GenBank/DDBJ whole genome shotgun (WGS) entry which is preliminary data.</text>
</comment>
<dbReference type="AlphaFoldDB" id="A0A366DG63"/>
<dbReference type="Proteomes" id="UP000252586">
    <property type="component" value="Unassembled WGS sequence"/>
</dbReference>
<name>A0A366DG63_9NOCA</name>
<gene>
    <name evidence="1" type="ORF">DFR74_109269</name>
</gene>
<dbReference type="EMBL" id="QNRE01000009">
    <property type="protein sequence ID" value="RBO88499.1"/>
    <property type="molecule type" value="Genomic_DNA"/>
</dbReference>
<reference evidence="1 2" key="1">
    <citation type="submission" date="2018-06" db="EMBL/GenBank/DDBJ databases">
        <title>Genomic Encyclopedia of Type Strains, Phase IV (KMG-IV): sequencing the most valuable type-strain genomes for metagenomic binning, comparative biology and taxonomic classification.</title>
        <authorList>
            <person name="Goeker M."/>
        </authorList>
    </citation>
    <scope>NUCLEOTIDE SEQUENCE [LARGE SCALE GENOMIC DNA]</scope>
    <source>
        <strain evidence="1 2">DSM 44599</strain>
    </source>
</reference>
<sequence length="236" mass="26766">MVGRMELALKITEECARLPEPLGRAAVVALALDRESNQTDRRFLRQRVEELAASLDRESRTAVRRIDQAFFMLAESMAETAGTEAQGAQAPSDDGWYTDSLTATLHLDEDPVRLIETRRIVATADELDEIVFSWSVSASSVEPRQLSAEVTSGGKILEKRTVGRSHVDFRMRLPEPISLSQHHDYTAIIIAGPRRSIRPYYIVTPWRTCKFFRLRICFGPRTPAEIWRIRGLPSRQ</sequence>